<dbReference type="GO" id="GO:0080120">
    <property type="term" value="P:CAAX-box protein maturation"/>
    <property type="evidence" value="ECO:0007669"/>
    <property type="project" value="UniProtKB-ARBA"/>
</dbReference>
<keyword evidence="5" id="KW-0482">Metalloprotease</keyword>
<proteinExistence type="inferred from homology"/>
<feature type="transmembrane region" description="Helical" evidence="2">
    <location>
        <begin position="28"/>
        <end position="47"/>
    </location>
</feature>
<keyword evidence="2" id="KW-0472">Membrane</keyword>
<evidence type="ECO:0000256" key="1">
    <source>
        <dbReference type="ARBA" id="ARBA00009067"/>
    </source>
</evidence>
<keyword evidence="5" id="KW-0378">Hydrolase</keyword>
<dbReference type="GO" id="GO:0004175">
    <property type="term" value="F:endopeptidase activity"/>
    <property type="evidence" value="ECO:0007669"/>
    <property type="project" value="UniProtKB-ARBA"/>
</dbReference>
<gene>
    <name evidence="5" type="ORF">EK398_20455</name>
    <name evidence="4" type="ORF">P7D43_11525</name>
</gene>
<organism evidence="5 6">
    <name type="scientific">Enterococcus avium</name>
    <name type="common">Streptococcus avium</name>
    <dbReference type="NCBI Taxonomy" id="33945"/>
    <lineage>
        <taxon>Bacteria</taxon>
        <taxon>Bacillati</taxon>
        <taxon>Bacillota</taxon>
        <taxon>Bacilli</taxon>
        <taxon>Lactobacillales</taxon>
        <taxon>Enterococcaceae</taxon>
        <taxon>Enterococcus</taxon>
    </lineage>
</organism>
<dbReference type="Pfam" id="PF02517">
    <property type="entry name" value="Rce1-like"/>
    <property type="match status" value="1"/>
</dbReference>
<comment type="caution">
    <text evidence="5">The sequence shown here is derived from an EMBL/GenBank/DDBJ whole genome shotgun (WGS) entry which is preliminary data.</text>
</comment>
<name>A0A2N8PRJ3_ENTAV</name>
<evidence type="ECO:0000313" key="5">
    <source>
        <dbReference type="EMBL" id="RVU92846.1"/>
    </source>
</evidence>
<dbReference type="GO" id="GO:0008237">
    <property type="term" value="F:metallopeptidase activity"/>
    <property type="evidence" value="ECO:0007669"/>
    <property type="project" value="UniProtKB-KW"/>
</dbReference>
<feature type="transmembrane region" description="Helical" evidence="2">
    <location>
        <begin position="92"/>
        <end position="115"/>
    </location>
</feature>
<evidence type="ECO:0000313" key="4">
    <source>
        <dbReference type="EMBL" id="MDT2403008.1"/>
    </source>
</evidence>
<dbReference type="GO" id="GO:0006508">
    <property type="term" value="P:proteolysis"/>
    <property type="evidence" value="ECO:0007669"/>
    <property type="project" value="UniProtKB-KW"/>
</dbReference>
<comment type="similarity">
    <text evidence="1">Belongs to the UPF0177 family.</text>
</comment>
<evidence type="ECO:0000256" key="2">
    <source>
        <dbReference type="SAM" id="Phobius"/>
    </source>
</evidence>
<feature type="transmembrane region" description="Helical" evidence="2">
    <location>
        <begin position="127"/>
        <end position="160"/>
    </location>
</feature>
<keyword evidence="2" id="KW-1133">Transmembrane helix</keyword>
<evidence type="ECO:0000259" key="3">
    <source>
        <dbReference type="Pfam" id="PF02517"/>
    </source>
</evidence>
<keyword evidence="2" id="KW-0812">Transmembrane</keyword>
<sequence length="189" mass="21810">MALKWGIAFLYFMLDWFIPGIGLPENLFALRVLVTPAFLILVILLFGKSLIEDFKKLKWREILVIVVIGMLLLCLTNWLFDTGSRTNENVSVSWIYLLSAITYGPFFEEMILRYCMIPLSGSKWTKFLLLILSASFFSVIHGFSFIVSYFISGIIFGSIYLVKKNIWYSIIVHYINNLIAVGIILFYMS</sequence>
<reference evidence="4" key="2">
    <citation type="submission" date="2023-03" db="EMBL/GenBank/DDBJ databases">
        <authorList>
            <person name="Shen W."/>
            <person name="Cai J."/>
        </authorList>
    </citation>
    <scope>NUCLEOTIDE SEQUENCE</scope>
    <source>
        <strain evidence="4">P33-2</strain>
    </source>
</reference>
<dbReference type="InterPro" id="IPR003675">
    <property type="entry name" value="Rce1/LyrA-like_dom"/>
</dbReference>
<dbReference type="Proteomes" id="UP000288388">
    <property type="component" value="Unassembled WGS sequence"/>
</dbReference>
<dbReference type="EMBL" id="JARPWH010000037">
    <property type="protein sequence ID" value="MDT2403008.1"/>
    <property type="molecule type" value="Genomic_DNA"/>
</dbReference>
<feature type="domain" description="CAAX prenyl protease 2/Lysostaphin resistance protein A-like" evidence="3">
    <location>
        <begin position="93"/>
        <end position="179"/>
    </location>
</feature>
<dbReference type="EMBL" id="RYZS01000002">
    <property type="protein sequence ID" value="RVU92846.1"/>
    <property type="molecule type" value="Genomic_DNA"/>
</dbReference>
<accession>A0A2N8PRJ3</accession>
<feature type="transmembrane region" description="Helical" evidence="2">
    <location>
        <begin position="59"/>
        <end position="80"/>
    </location>
</feature>
<dbReference type="Proteomes" id="UP001260773">
    <property type="component" value="Unassembled WGS sequence"/>
</dbReference>
<keyword evidence="5" id="KW-0645">Protease</keyword>
<feature type="transmembrane region" description="Helical" evidence="2">
    <location>
        <begin position="166"/>
        <end position="188"/>
    </location>
</feature>
<dbReference type="AlphaFoldDB" id="A0A2N8PRJ3"/>
<protein>
    <submittedName>
        <fullName evidence="5">CPBP family intramembrane metalloprotease</fullName>
    </submittedName>
    <submittedName>
        <fullName evidence="4">Type II CAAX endopeptidase family protein</fullName>
    </submittedName>
</protein>
<evidence type="ECO:0000313" key="6">
    <source>
        <dbReference type="Proteomes" id="UP000288388"/>
    </source>
</evidence>
<reference evidence="5 6" key="1">
    <citation type="submission" date="2018-12" db="EMBL/GenBank/DDBJ databases">
        <title>A novel vanA-carrying plasmid in a clinical isolate of Enterococcus avium.</title>
        <authorList>
            <person name="Bernasconi O.J."/>
            <person name="Luzzaro F."/>
            <person name="Endimiani A."/>
        </authorList>
    </citation>
    <scope>NUCLEOTIDE SEQUENCE [LARGE SCALE GENOMIC DNA]</scope>
    <source>
        <strain evidence="5 6">LC0559/18</strain>
    </source>
</reference>
<feature type="transmembrane region" description="Helical" evidence="2">
    <location>
        <begin position="5"/>
        <end position="22"/>
    </location>
</feature>
<dbReference type="RefSeq" id="WP_048721380.1">
    <property type="nucleotide sequence ID" value="NZ_JADPDV010000008.1"/>
</dbReference>